<comment type="catalytic activity">
    <reaction evidence="7">
        <text>Endonucleolytic cleavage of RNA, removing 5'-extranucleotides from tRNA precursor.</text>
        <dbReference type="EC" id="3.1.26.5"/>
    </reaction>
</comment>
<keyword evidence="4 7" id="KW-0255">Endonuclease</keyword>
<dbReference type="Proteomes" id="UP000198847">
    <property type="component" value="Unassembled WGS sequence"/>
</dbReference>
<keyword evidence="2 7" id="KW-0819">tRNA processing</keyword>
<evidence type="ECO:0000256" key="3">
    <source>
        <dbReference type="ARBA" id="ARBA00022722"/>
    </source>
</evidence>
<evidence type="ECO:0000256" key="7">
    <source>
        <dbReference type="HAMAP-Rule" id="MF_00227"/>
    </source>
</evidence>
<proteinExistence type="inferred from homology"/>
<evidence type="ECO:0000256" key="6">
    <source>
        <dbReference type="ARBA" id="ARBA00022884"/>
    </source>
</evidence>
<reference evidence="9 10" key="1">
    <citation type="submission" date="2016-10" db="EMBL/GenBank/DDBJ databases">
        <authorList>
            <person name="de Groot N.N."/>
        </authorList>
    </citation>
    <scope>NUCLEOTIDE SEQUENCE [LARGE SCALE GENOMIC DNA]</scope>
    <source>
        <strain evidence="9 10">DSM 13305</strain>
    </source>
</reference>
<accession>A0A1H8XKQ6</accession>
<dbReference type="GO" id="GO:0004526">
    <property type="term" value="F:ribonuclease P activity"/>
    <property type="evidence" value="ECO:0007669"/>
    <property type="project" value="UniProtKB-UniRule"/>
</dbReference>
<sequence>MHKNKQFQTVYKTGKSYSNRMLVMYVLPNPAQKRRVGFAAGKRLGGAVVRNRVKRLLREAYRMRQHELRQDVDLIIVGRKPAVDSNAQAVTKAFLDLCKRAQILANK</sequence>
<dbReference type="STRING" id="112903.SAMN04490178_12559"/>
<dbReference type="PROSITE" id="PS00648">
    <property type="entry name" value="RIBONUCLEASE_P"/>
    <property type="match status" value="1"/>
</dbReference>
<dbReference type="InterPro" id="IPR020568">
    <property type="entry name" value="Ribosomal_Su5_D2-typ_SF"/>
</dbReference>
<evidence type="ECO:0000256" key="1">
    <source>
        <dbReference type="ARBA" id="ARBA00002663"/>
    </source>
</evidence>
<gene>
    <name evidence="7" type="primary">rnpA</name>
    <name evidence="9" type="ORF">SAMN04490178_12559</name>
</gene>
<comment type="subunit">
    <text evidence="7">Consists of a catalytic RNA component (M1 or rnpB) and a protein subunit.</text>
</comment>
<dbReference type="GO" id="GO:0000049">
    <property type="term" value="F:tRNA binding"/>
    <property type="evidence" value="ECO:0007669"/>
    <property type="project" value="UniProtKB-UniRule"/>
</dbReference>
<protein>
    <recommendedName>
        <fullName evidence="7 8">Ribonuclease P protein component</fullName>
        <shortName evidence="7">RNase P protein</shortName>
        <shortName evidence="7">RNaseP protein</shortName>
        <ecNumber evidence="7 8">3.1.26.5</ecNumber>
    </recommendedName>
    <alternativeName>
        <fullName evidence="7">Protein C5</fullName>
    </alternativeName>
</protein>
<evidence type="ECO:0000256" key="5">
    <source>
        <dbReference type="ARBA" id="ARBA00022801"/>
    </source>
</evidence>
<keyword evidence="5 7" id="KW-0378">Hydrolase</keyword>
<dbReference type="GO" id="GO:0001682">
    <property type="term" value="P:tRNA 5'-leader removal"/>
    <property type="evidence" value="ECO:0007669"/>
    <property type="project" value="UniProtKB-UniRule"/>
</dbReference>
<dbReference type="GO" id="GO:0042781">
    <property type="term" value="F:3'-tRNA processing endoribonuclease activity"/>
    <property type="evidence" value="ECO:0007669"/>
    <property type="project" value="TreeGrafter"/>
</dbReference>
<evidence type="ECO:0000256" key="2">
    <source>
        <dbReference type="ARBA" id="ARBA00022694"/>
    </source>
</evidence>
<comment type="function">
    <text evidence="1 7">RNaseP catalyzes the removal of the 5'-leader sequence from pre-tRNA to produce the mature 5'-terminus. It can also cleave other RNA substrates such as 4.5S RNA. The protein component plays an auxiliary but essential role in vivo by binding to the 5'-leader sequence and broadening the substrate specificity of the ribozyme.</text>
</comment>
<evidence type="ECO:0000256" key="4">
    <source>
        <dbReference type="ARBA" id="ARBA00022759"/>
    </source>
</evidence>
<dbReference type="InterPro" id="IPR000100">
    <property type="entry name" value="RNase_P"/>
</dbReference>
<evidence type="ECO:0000313" key="10">
    <source>
        <dbReference type="Proteomes" id="UP000198847"/>
    </source>
</evidence>
<dbReference type="EC" id="3.1.26.5" evidence="7 8"/>
<dbReference type="EMBL" id="FODY01000025">
    <property type="protein sequence ID" value="SEP40540.1"/>
    <property type="molecule type" value="Genomic_DNA"/>
</dbReference>
<keyword evidence="6 7" id="KW-0694">RNA-binding</keyword>
<dbReference type="Pfam" id="PF00825">
    <property type="entry name" value="Ribonuclease_P"/>
    <property type="match status" value="1"/>
</dbReference>
<keyword evidence="3 7" id="KW-0540">Nuclease</keyword>
<dbReference type="AlphaFoldDB" id="A0A1H8XKQ6"/>
<comment type="similarity">
    <text evidence="7">Belongs to the RnpA family.</text>
</comment>
<dbReference type="InterPro" id="IPR020539">
    <property type="entry name" value="RNase_P_CS"/>
</dbReference>
<dbReference type="PANTHER" id="PTHR33992:SF1">
    <property type="entry name" value="RIBONUCLEASE P PROTEIN COMPONENT"/>
    <property type="match status" value="1"/>
</dbReference>
<dbReference type="PANTHER" id="PTHR33992">
    <property type="entry name" value="RIBONUCLEASE P PROTEIN COMPONENT"/>
    <property type="match status" value="1"/>
</dbReference>
<dbReference type="Gene3D" id="3.30.230.10">
    <property type="match status" value="1"/>
</dbReference>
<dbReference type="NCBIfam" id="TIGR00188">
    <property type="entry name" value="rnpA"/>
    <property type="match status" value="1"/>
</dbReference>
<organism evidence="9 10">
    <name type="scientific">Propionispora vibrioides</name>
    <dbReference type="NCBI Taxonomy" id="112903"/>
    <lineage>
        <taxon>Bacteria</taxon>
        <taxon>Bacillati</taxon>
        <taxon>Bacillota</taxon>
        <taxon>Negativicutes</taxon>
        <taxon>Selenomonadales</taxon>
        <taxon>Sporomusaceae</taxon>
        <taxon>Propionispora</taxon>
    </lineage>
</organism>
<dbReference type="InterPro" id="IPR014721">
    <property type="entry name" value="Ribsml_uS5_D2-typ_fold_subgr"/>
</dbReference>
<dbReference type="HAMAP" id="MF_00227">
    <property type="entry name" value="RNase_P"/>
    <property type="match status" value="1"/>
</dbReference>
<dbReference type="GO" id="GO:0030677">
    <property type="term" value="C:ribonuclease P complex"/>
    <property type="evidence" value="ECO:0007669"/>
    <property type="project" value="TreeGrafter"/>
</dbReference>
<evidence type="ECO:0000256" key="8">
    <source>
        <dbReference type="NCBIfam" id="TIGR00188"/>
    </source>
</evidence>
<name>A0A1H8XKQ6_9FIRM</name>
<keyword evidence="10" id="KW-1185">Reference proteome</keyword>
<evidence type="ECO:0000313" key="9">
    <source>
        <dbReference type="EMBL" id="SEP40540.1"/>
    </source>
</evidence>
<dbReference type="SUPFAM" id="SSF54211">
    <property type="entry name" value="Ribosomal protein S5 domain 2-like"/>
    <property type="match status" value="1"/>
</dbReference>